<reference evidence="2 3" key="1">
    <citation type="submission" date="2020-08" db="EMBL/GenBank/DDBJ databases">
        <title>Genome sequence of Thermomonas carbonis KCTC 42013T.</title>
        <authorList>
            <person name="Hyun D.-W."/>
            <person name="Bae J.-W."/>
        </authorList>
    </citation>
    <scope>NUCLEOTIDE SEQUENCE [LARGE SCALE GENOMIC DNA]</scope>
    <source>
        <strain evidence="2 3">KCTC 42013</strain>
    </source>
</reference>
<evidence type="ECO:0000313" key="2">
    <source>
        <dbReference type="EMBL" id="QNN69833.1"/>
    </source>
</evidence>
<keyword evidence="1" id="KW-0812">Transmembrane</keyword>
<feature type="transmembrane region" description="Helical" evidence="1">
    <location>
        <begin position="28"/>
        <end position="49"/>
    </location>
</feature>
<dbReference type="KEGG" id="tcn:H9L16_14475"/>
<keyword evidence="1" id="KW-1133">Transmembrane helix</keyword>
<name>A0A7G9SPQ8_9GAMM</name>
<keyword evidence="3" id="KW-1185">Reference proteome</keyword>
<dbReference type="AlphaFoldDB" id="A0A7G9SPQ8"/>
<evidence type="ECO:0000313" key="3">
    <source>
        <dbReference type="Proteomes" id="UP000515804"/>
    </source>
</evidence>
<gene>
    <name evidence="2" type="ORF">H9L16_14475</name>
</gene>
<dbReference type="Proteomes" id="UP000515804">
    <property type="component" value="Chromosome"/>
</dbReference>
<organism evidence="2 3">
    <name type="scientific">Thermomonas carbonis</name>
    <dbReference type="NCBI Taxonomy" id="1463158"/>
    <lineage>
        <taxon>Bacteria</taxon>
        <taxon>Pseudomonadati</taxon>
        <taxon>Pseudomonadota</taxon>
        <taxon>Gammaproteobacteria</taxon>
        <taxon>Lysobacterales</taxon>
        <taxon>Lysobacteraceae</taxon>
        <taxon>Thermomonas</taxon>
    </lineage>
</organism>
<keyword evidence="1" id="KW-0472">Membrane</keyword>
<protein>
    <submittedName>
        <fullName evidence="2">Uncharacterized protein</fullName>
    </submittedName>
</protein>
<dbReference type="RefSeq" id="WP_187552350.1">
    <property type="nucleotide sequence ID" value="NZ_BMZL01000001.1"/>
</dbReference>
<sequence>MTDYGSRAERWVATRWPTIRARGMWRFVLLKGVAFWGGLMFAFLAIMMLVQFGVAHPKFPLLLAVALPLCAIGGLGWGLLTWFFNERIFRALHNFR</sequence>
<dbReference type="EMBL" id="CP060719">
    <property type="protein sequence ID" value="QNN69833.1"/>
    <property type="molecule type" value="Genomic_DNA"/>
</dbReference>
<accession>A0A7G9SPQ8</accession>
<proteinExistence type="predicted"/>
<feature type="transmembrane region" description="Helical" evidence="1">
    <location>
        <begin position="61"/>
        <end position="84"/>
    </location>
</feature>
<evidence type="ECO:0000256" key="1">
    <source>
        <dbReference type="SAM" id="Phobius"/>
    </source>
</evidence>